<evidence type="ECO:0000313" key="2">
    <source>
        <dbReference type="Proteomes" id="UP000799539"/>
    </source>
</evidence>
<dbReference type="EMBL" id="ML992666">
    <property type="protein sequence ID" value="KAF2215167.1"/>
    <property type="molecule type" value="Genomic_DNA"/>
</dbReference>
<protein>
    <submittedName>
        <fullName evidence="1">Uncharacterized protein</fullName>
    </submittedName>
</protein>
<dbReference type="AlphaFoldDB" id="A0A6A6FNZ4"/>
<keyword evidence="2" id="KW-1185">Reference proteome</keyword>
<proteinExistence type="predicted"/>
<evidence type="ECO:0000313" key="1">
    <source>
        <dbReference type="EMBL" id="KAF2215167.1"/>
    </source>
</evidence>
<name>A0A6A6FNZ4_9PEZI</name>
<organism evidence="1 2">
    <name type="scientific">Cercospora zeae-maydis SCOH1-5</name>
    <dbReference type="NCBI Taxonomy" id="717836"/>
    <lineage>
        <taxon>Eukaryota</taxon>
        <taxon>Fungi</taxon>
        <taxon>Dikarya</taxon>
        <taxon>Ascomycota</taxon>
        <taxon>Pezizomycotina</taxon>
        <taxon>Dothideomycetes</taxon>
        <taxon>Dothideomycetidae</taxon>
        <taxon>Mycosphaerellales</taxon>
        <taxon>Mycosphaerellaceae</taxon>
        <taxon>Cercospora</taxon>
    </lineage>
</organism>
<accession>A0A6A6FNZ4</accession>
<reference evidence="1" key="1">
    <citation type="journal article" date="2020" name="Stud. Mycol.">
        <title>101 Dothideomycetes genomes: a test case for predicting lifestyles and emergence of pathogens.</title>
        <authorList>
            <person name="Haridas S."/>
            <person name="Albert R."/>
            <person name="Binder M."/>
            <person name="Bloem J."/>
            <person name="Labutti K."/>
            <person name="Salamov A."/>
            <person name="Andreopoulos B."/>
            <person name="Baker S."/>
            <person name="Barry K."/>
            <person name="Bills G."/>
            <person name="Bluhm B."/>
            <person name="Cannon C."/>
            <person name="Castanera R."/>
            <person name="Culley D."/>
            <person name="Daum C."/>
            <person name="Ezra D."/>
            <person name="Gonzalez J."/>
            <person name="Henrissat B."/>
            <person name="Kuo A."/>
            <person name="Liang C."/>
            <person name="Lipzen A."/>
            <person name="Lutzoni F."/>
            <person name="Magnuson J."/>
            <person name="Mondo S."/>
            <person name="Nolan M."/>
            <person name="Ohm R."/>
            <person name="Pangilinan J."/>
            <person name="Park H.-J."/>
            <person name="Ramirez L."/>
            <person name="Alfaro M."/>
            <person name="Sun H."/>
            <person name="Tritt A."/>
            <person name="Yoshinaga Y."/>
            <person name="Zwiers L.-H."/>
            <person name="Turgeon B."/>
            <person name="Goodwin S."/>
            <person name="Spatafora J."/>
            <person name="Crous P."/>
            <person name="Grigoriev I."/>
        </authorList>
    </citation>
    <scope>NUCLEOTIDE SEQUENCE</scope>
    <source>
        <strain evidence="1">SCOH1-5</strain>
    </source>
</reference>
<sequence>MRVQSTSRAGDGSLAPRRRSRAILIVQSERATLLLLMGMVEQLRWRCGEARMSKQDHRLPLGSRVPGGWVWPRTLHRSPSMFGRGETAAQRK</sequence>
<dbReference type="Proteomes" id="UP000799539">
    <property type="component" value="Unassembled WGS sequence"/>
</dbReference>
<gene>
    <name evidence="1" type="ORF">CERZMDRAFT_109926</name>
</gene>